<sequence>RKVEIQKATSNLDKNGRRKNSLSSFERPIHKLTVLLEMVEQEETERNVPAKEQ</sequence>
<reference evidence="1" key="1">
    <citation type="submission" date="2020-04" db="EMBL/GenBank/DDBJ databases">
        <authorList>
            <person name="Alioto T."/>
            <person name="Alioto T."/>
            <person name="Gomez Garrido J."/>
        </authorList>
    </citation>
    <scope>NUCLEOTIDE SEQUENCE</scope>
    <source>
        <strain evidence="1">A484AB</strain>
    </source>
</reference>
<dbReference type="EMBL" id="CACRXK020037215">
    <property type="protein sequence ID" value="CAB4045003.1"/>
    <property type="molecule type" value="Genomic_DNA"/>
</dbReference>
<comment type="caution">
    <text evidence="1">The sequence shown here is derived from an EMBL/GenBank/DDBJ whole genome shotgun (WGS) entry which is preliminary data.</text>
</comment>
<dbReference type="OrthoDB" id="5987960at2759"/>
<protein>
    <submittedName>
        <fullName evidence="1">Uncharacterized protein</fullName>
    </submittedName>
</protein>
<dbReference type="Proteomes" id="UP001152795">
    <property type="component" value="Unassembled WGS sequence"/>
</dbReference>
<keyword evidence="2" id="KW-1185">Reference proteome</keyword>
<accession>A0A6S7LV16</accession>
<name>A0A6S7LV16_PARCT</name>
<organism evidence="1 2">
    <name type="scientific">Paramuricea clavata</name>
    <name type="common">Red gorgonian</name>
    <name type="synonym">Violescent sea-whip</name>
    <dbReference type="NCBI Taxonomy" id="317549"/>
    <lineage>
        <taxon>Eukaryota</taxon>
        <taxon>Metazoa</taxon>
        <taxon>Cnidaria</taxon>
        <taxon>Anthozoa</taxon>
        <taxon>Octocorallia</taxon>
        <taxon>Malacalcyonacea</taxon>
        <taxon>Plexauridae</taxon>
        <taxon>Paramuricea</taxon>
    </lineage>
</organism>
<dbReference type="AlphaFoldDB" id="A0A6S7LV16"/>
<gene>
    <name evidence="1" type="ORF">PACLA_8A054492</name>
</gene>
<feature type="non-terminal residue" evidence="1">
    <location>
        <position position="1"/>
    </location>
</feature>
<proteinExistence type="predicted"/>
<evidence type="ECO:0000313" key="1">
    <source>
        <dbReference type="EMBL" id="CAB4045003.1"/>
    </source>
</evidence>
<evidence type="ECO:0000313" key="2">
    <source>
        <dbReference type="Proteomes" id="UP001152795"/>
    </source>
</evidence>